<dbReference type="EMBL" id="CP036349">
    <property type="protein sequence ID" value="QDV74537.1"/>
    <property type="molecule type" value="Genomic_DNA"/>
</dbReference>
<dbReference type="KEGG" id="bmei:Spa11_27410"/>
<keyword evidence="4" id="KW-0233">DNA recombination</keyword>
<evidence type="ECO:0000259" key="7">
    <source>
        <dbReference type="PROSITE" id="PS51900"/>
    </source>
</evidence>
<dbReference type="InterPro" id="IPR002104">
    <property type="entry name" value="Integrase_catalytic"/>
</dbReference>
<feature type="domain" description="Core-binding (CB)" evidence="7">
    <location>
        <begin position="32"/>
        <end position="113"/>
    </location>
</feature>
<dbReference type="Pfam" id="PF02899">
    <property type="entry name" value="Phage_int_SAM_1"/>
    <property type="match status" value="1"/>
</dbReference>
<evidence type="ECO:0000313" key="8">
    <source>
        <dbReference type="EMBL" id="QDV74537.1"/>
    </source>
</evidence>
<dbReference type="InterPro" id="IPR011010">
    <property type="entry name" value="DNA_brk_join_enz"/>
</dbReference>
<dbReference type="GO" id="GO:0003677">
    <property type="term" value="F:DNA binding"/>
    <property type="evidence" value="ECO:0007669"/>
    <property type="project" value="UniProtKB-UniRule"/>
</dbReference>
<evidence type="ECO:0000256" key="5">
    <source>
        <dbReference type="PROSITE-ProRule" id="PRU01248"/>
    </source>
</evidence>
<dbReference type="PANTHER" id="PTHR30349">
    <property type="entry name" value="PHAGE INTEGRASE-RELATED"/>
    <property type="match status" value="1"/>
</dbReference>
<dbReference type="PROSITE" id="PS51900">
    <property type="entry name" value="CB"/>
    <property type="match status" value="1"/>
</dbReference>
<comment type="similarity">
    <text evidence="1">Belongs to the 'phage' integrase family.</text>
</comment>
<dbReference type="InterPro" id="IPR010998">
    <property type="entry name" value="Integrase_recombinase_N"/>
</dbReference>
<dbReference type="PANTHER" id="PTHR30349:SF41">
    <property type="entry name" value="INTEGRASE_RECOMBINASE PROTEIN MJ0367-RELATED"/>
    <property type="match status" value="1"/>
</dbReference>
<keyword evidence="2" id="KW-0229">DNA integration</keyword>
<name>A0A518K9R1_9BACT</name>
<gene>
    <name evidence="8" type="primary">xerD_7</name>
    <name evidence="8" type="ORF">Spa11_27410</name>
</gene>
<dbReference type="AlphaFoldDB" id="A0A518K9R1"/>
<dbReference type="InterPro" id="IPR050090">
    <property type="entry name" value="Tyrosine_recombinase_XerCD"/>
</dbReference>
<protein>
    <submittedName>
        <fullName evidence="8">Tyrosine recombinase XerD</fullName>
    </submittedName>
</protein>
<keyword evidence="9" id="KW-1185">Reference proteome</keyword>
<reference evidence="8 9" key="1">
    <citation type="submission" date="2019-02" db="EMBL/GenBank/DDBJ databases">
        <title>Deep-cultivation of Planctomycetes and their phenomic and genomic characterization uncovers novel biology.</title>
        <authorList>
            <person name="Wiegand S."/>
            <person name="Jogler M."/>
            <person name="Boedeker C."/>
            <person name="Pinto D."/>
            <person name="Vollmers J."/>
            <person name="Rivas-Marin E."/>
            <person name="Kohn T."/>
            <person name="Peeters S.H."/>
            <person name="Heuer A."/>
            <person name="Rast P."/>
            <person name="Oberbeckmann S."/>
            <person name="Bunk B."/>
            <person name="Jeske O."/>
            <person name="Meyerdierks A."/>
            <person name="Storesund J.E."/>
            <person name="Kallscheuer N."/>
            <person name="Luecker S."/>
            <person name="Lage O.M."/>
            <person name="Pohl T."/>
            <person name="Merkel B.J."/>
            <person name="Hornburger P."/>
            <person name="Mueller R.-W."/>
            <person name="Bruemmer F."/>
            <person name="Labrenz M."/>
            <person name="Spormann A.M."/>
            <person name="Op den Camp H."/>
            <person name="Overmann J."/>
            <person name="Amann R."/>
            <person name="Jetten M.S.M."/>
            <person name="Mascher T."/>
            <person name="Medema M.H."/>
            <person name="Devos D.P."/>
            <person name="Kaster A.-K."/>
            <person name="Ovreas L."/>
            <person name="Rohde M."/>
            <person name="Galperin M.Y."/>
            <person name="Jogler C."/>
        </authorList>
    </citation>
    <scope>NUCLEOTIDE SEQUENCE [LARGE SCALE GENOMIC DNA]</scope>
    <source>
        <strain evidence="8 9">Spa11</strain>
    </source>
</reference>
<dbReference type="PROSITE" id="PS51898">
    <property type="entry name" value="TYR_RECOMBINASE"/>
    <property type="match status" value="1"/>
</dbReference>
<feature type="domain" description="Tyr recombinase" evidence="6">
    <location>
        <begin position="137"/>
        <end position="331"/>
    </location>
</feature>
<evidence type="ECO:0000259" key="6">
    <source>
        <dbReference type="PROSITE" id="PS51898"/>
    </source>
</evidence>
<proteinExistence type="inferred from homology"/>
<evidence type="ECO:0000256" key="3">
    <source>
        <dbReference type="ARBA" id="ARBA00023125"/>
    </source>
</evidence>
<dbReference type="InterPro" id="IPR044068">
    <property type="entry name" value="CB"/>
</dbReference>
<organism evidence="8 9">
    <name type="scientific">Botrimarina mediterranea</name>
    <dbReference type="NCBI Taxonomy" id="2528022"/>
    <lineage>
        <taxon>Bacteria</taxon>
        <taxon>Pseudomonadati</taxon>
        <taxon>Planctomycetota</taxon>
        <taxon>Planctomycetia</taxon>
        <taxon>Pirellulales</taxon>
        <taxon>Lacipirellulaceae</taxon>
        <taxon>Botrimarina</taxon>
    </lineage>
</organism>
<sequence>MDSRSLAVTDDLSSASRVARCLRRLVPVLDSDEPIAAIVPWLCDKCPSEHSRRAYLADLATFFRHFAGLGVGPLDVTADHVAFYKESLVRAGRKPTTISRTLSVIRGAYQQFGRKGLVDWKTVGDIQAVESPRVKKNTTPALTEKEARELLHMPDTTTLIGCRDHAMLFTYFMTTCRASAVAHATVGDLDRSGADWFLTVTEKGSKEERKALIDASSAVLAWVERAGIADKHEYPLFPPIGRDGASVEDRHLTTHRIRNIVKKYARLAGIQVERPGRRAVCTHSLRKTSITSALNNGATMQQAKALAGHASIRTTELYYEENEKDAEEAAKRIQIR</sequence>
<dbReference type="SUPFAM" id="SSF56349">
    <property type="entry name" value="DNA breaking-rejoining enzymes"/>
    <property type="match status" value="1"/>
</dbReference>
<dbReference type="GO" id="GO:0006310">
    <property type="term" value="P:DNA recombination"/>
    <property type="evidence" value="ECO:0007669"/>
    <property type="project" value="UniProtKB-KW"/>
</dbReference>
<dbReference type="Gene3D" id="1.10.443.10">
    <property type="entry name" value="Intergrase catalytic core"/>
    <property type="match status" value="1"/>
</dbReference>
<accession>A0A518K9R1</accession>
<dbReference type="InterPro" id="IPR013762">
    <property type="entry name" value="Integrase-like_cat_sf"/>
</dbReference>
<evidence type="ECO:0000256" key="4">
    <source>
        <dbReference type="ARBA" id="ARBA00023172"/>
    </source>
</evidence>
<dbReference type="Pfam" id="PF00589">
    <property type="entry name" value="Phage_integrase"/>
    <property type="match status" value="1"/>
</dbReference>
<dbReference type="SUPFAM" id="SSF47823">
    <property type="entry name" value="lambda integrase-like, N-terminal domain"/>
    <property type="match status" value="1"/>
</dbReference>
<evidence type="ECO:0000256" key="2">
    <source>
        <dbReference type="ARBA" id="ARBA00022908"/>
    </source>
</evidence>
<evidence type="ECO:0000313" key="9">
    <source>
        <dbReference type="Proteomes" id="UP000316426"/>
    </source>
</evidence>
<evidence type="ECO:0000256" key="1">
    <source>
        <dbReference type="ARBA" id="ARBA00008857"/>
    </source>
</evidence>
<keyword evidence="3 5" id="KW-0238">DNA-binding</keyword>
<dbReference type="Proteomes" id="UP000316426">
    <property type="component" value="Chromosome"/>
</dbReference>
<dbReference type="GO" id="GO:0015074">
    <property type="term" value="P:DNA integration"/>
    <property type="evidence" value="ECO:0007669"/>
    <property type="project" value="UniProtKB-KW"/>
</dbReference>
<dbReference type="InterPro" id="IPR004107">
    <property type="entry name" value="Integrase_SAM-like_N"/>
</dbReference>
<dbReference type="Gene3D" id="1.10.150.130">
    <property type="match status" value="1"/>
</dbReference>